<sequence>MDEIDRKILDLLQRDATLSTAEIAESVGLSTTPCWRRIQILEQEGYITARVALVDRNKVNVPLDVFVAVRTDEHNIDWLDRFAGIVCDFGEVVELYRMSGDIDYLMRVVVPDMAAYDAFYKKLISDVRLTDVSSSFAMERIKYTTALPLEYAEQRGRTKRKRG</sequence>
<dbReference type="GO" id="GO:0043200">
    <property type="term" value="P:response to amino acid"/>
    <property type="evidence" value="ECO:0007669"/>
    <property type="project" value="TreeGrafter"/>
</dbReference>
<dbReference type="InParanoid" id="A0A3M0CY39"/>
<keyword evidence="3" id="KW-0804">Transcription</keyword>
<dbReference type="InterPro" id="IPR019888">
    <property type="entry name" value="Tscrpt_reg_AsnC-like"/>
</dbReference>
<dbReference type="InterPro" id="IPR036390">
    <property type="entry name" value="WH_DNA-bd_sf"/>
</dbReference>
<dbReference type="GO" id="GO:0006355">
    <property type="term" value="P:regulation of DNA-templated transcription"/>
    <property type="evidence" value="ECO:0007669"/>
    <property type="project" value="UniProtKB-ARBA"/>
</dbReference>
<evidence type="ECO:0000256" key="2">
    <source>
        <dbReference type="ARBA" id="ARBA00023125"/>
    </source>
</evidence>
<dbReference type="InterPro" id="IPR011008">
    <property type="entry name" value="Dimeric_a/b-barrel"/>
</dbReference>
<dbReference type="Pfam" id="PF01037">
    <property type="entry name" value="AsnC_trans_reg"/>
    <property type="match status" value="1"/>
</dbReference>
<dbReference type="InterPro" id="IPR019887">
    <property type="entry name" value="Tscrpt_reg_AsnC/Lrp_C"/>
</dbReference>
<organism evidence="5 6">
    <name type="scientific">Eilatimonas milleporae</name>
    <dbReference type="NCBI Taxonomy" id="911205"/>
    <lineage>
        <taxon>Bacteria</taxon>
        <taxon>Pseudomonadati</taxon>
        <taxon>Pseudomonadota</taxon>
        <taxon>Alphaproteobacteria</taxon>
        <taxon>Kordiimonadales</taxon>
        <taxon>Kordiimonadaceae</taxon>
        <taxon>Eilatimonas</taxon>
    </lineage>
</organism>
<dbReference type="Gene3D" id="1.10.10.10">
    <property type="entry name" value="Winged helix-like DNA-binding domain superfamily/Winged helix DNA-binding domain"/>
    <property type="match status" value="1"/>
</dbReference>
<feature type="domain" description="HTH asnC-type" evidence="4">
    <location>
        <begin position="1"/>
        <end position="62"/>
    </location>
</feature>
<dbReference type="OrthoDB" id="7707281at2"/>
<keyword evidence="1" id="KW-0805">Transcription regulation</keyword>
<evidence type="ECO:0000259" key="4">
    <source>
        <dbReference type="PROSITE" id="PS50956"/>
    </source>
</evidence>
<evidence type="ECO:0000256" key="3">
    <source>
        <dbReference type="ARBA" id="ARBA00023163"/>
    </source>
</evidence>
<keyword evidence="2" id="KW-0238">DNA-binding</keyword>
<evidence type="ECO:0000313" key="6">
    <source>
        <dbReference type="Proteomes" id="UP000271227"/>
    </source>
</evidence>
<dbReference type="PANTHER" id="PTHR30154:SF17">
    <property type="entry name" value="DNA-BINDING TRANSCRIPTIONAL ACTIVATOR DECR"/>
    <property type="match status" value="1"/>
</dbReference>
<dbReference type="AlphaFoldDB" id="A0A3M0CY39"/>
<dbReference type="GO" id="GO:0043565">
    <property type="term" value="F:sequence-specific DNA binding"/>
    <property type="evidence" value="ECO:0007669"/>
    <property type="project" value="InterPro"/>
</dbReference>
<comment type="caution">
    <text evidence="5">The sequence shown here is derived from an EMBL/GenBank/DDBJ whole genome shotgun (WGS) entry which is preliminary data.</text>
</comment>
<dbReference type="PROSITE" id="PS50956">
    <property type="entry name" value="HTH_ASNC_2"/>
    <property type="match status" value="1"/>
</dbReference>
<dbReference type="SUPFAM" id="SSF46785">
    <property type="entry name" value="Winged helix' DNA-binding domain"/>
    <property type="match status" value="1"/>
</dbReference>
<dbReference type="RefSeq" id="WP_121938249.1">
    <property type="nucleotide sequence ID" value="NZ_REFR01000010.1"/>
</dbReference>
<dbReference type="InterPro" id="IPR036388">
    <property type="entry name" value="WH-like_DNA-bd_sf"/>
</dbReference>
<dbReference type="PRINTS" id="PR00033">
    <property type="entry name" value="HTHASNC"/>
</dbReference>
<accession>A0A3M0CY39</accession>
<keyword evidence="6" id="KW-1185">Reference proteome</keyword>
<dbReference type="EMBL" id="REFR01000010">
    <property type="protein sequence ID" value="RMB08933.1"/>
    <property type="molecule type" value="Genomic_DNA"/>
</dbReference>
<dbReference type="InterPro" id="IPR000485">
    <property type="entry name" value="AsnC-type_HTH_dom"/>
</dbReference>
<dbReference type="InterPro" id="IPR011991">
    <property type="entry name" value="ArsR-like_HTH"/>
</dbReference>
<dbReference type="GO" id="GO:0005829">
    <property type="term" value="C:cytosol"/>
    <property type="evidence" value="ECO:0007669"/>
    <property type="project" value="TreeGrafter"/>
</dbReference>
<dbReference type="SMART" id="SM00344">
    <property type="entry name" value="HTH_ASNC"/>
    <property type="match status" value="1"/>
</dbReference>
<dbReference type="CDD" id="cd00090">
    <property type="entry name" value="HTH_ARSR"/>
    <property type="match status" value="1"/>
</dbReference>
<dbReference type="Gene3D" id="3.30.70.920">
    <property type="match status" value="1"/>
</dbReference>
<reference evidence="5 6" key="1">
    <citation type="submission" date="2018-10" db="EMBL/GenBank/DDBJ databases">
        <title>Genomic Encyclopedia of Archaeal and Bacterial Type Strains, Phase II (KMG-II): from individual species to whole genera.</title>
        <authorList>
            <person name="Goeker M."/>
        </authorList>
    </citation>
    <scope>NUCLEOTIDE SEQUENCE [LARGE SCALE GENOMIC DNA]</scope>
    <source>
        <strain evidence="5 6">DSM 25217</strain>
    </source>
</reference>
<dbReference type="PROSITE" id="PS00519">
    <property type="entry name" value="HTH_ASNC_1"/>
    <property type="match status" value="1"/>
</dbReference>
<dbReference type="SUPFAM" id="SSF54909">
    <property type="entry name" value="Dimeric alpha+beta barrel"/>
    <property type="match status" value="1"/>
</dbReference>
<evidence type="ECO:0000256" key="1">
    <source>
        <dbReference type="ARBA" id="ARBA00023015"/>
    </source>
</evidence>
<protein>
    <submittedName>
        <fullName evidence="5">AsnC family transcriptional regulator</fullName>
    </submittedName>
</protein>
<dbReference type="Proteomes" id="UP000271227">
    <property type="component" value="Unassembled WGS sequence"/>
</dbReference>
<dbReference type="PANTHER" id="PTHR30154">
    <property type="entry name" value="LEUCINE-RESPONSIVE REGULATORY PROTEIN"/>
    <property type="match status" value="1"/>
</dbReference>
<dbReference type="Pfam" id="PF13412">
    <property type="entry name" value="HTH_24"/>
    <property type="match status" value="1"/>
</dbReference>
<dbReference type="InterPro" id="IPR019885">
    <property type="entry name" value="Tscrpt_reg_HTH_AsnC-type_CS"/>
</dbReference>
<evidence type="ECO:0000313" key="5">
    <source>
        <dbReference type="EMBL" id="RMB08933.1"/>
    </source>
</evidence>
<gene>
    <name evidence="5" type="ORF">BXY39_1580</name>
</gene>
<name>A0A3M0CY39_9PROT</name>
<dbReference type="FunCoup" id="A0A3M0CY39">
    <property type="interactions" value="79"/>
</dbReference>
<proteinExistence type="predicted"/>